<dbReference type="InterPro" id="IPR013083">
    <property type="entry name" value="Znf_RING/FYVE/PHD"/>
</dbReference>
<feature type="domain" description="RING-type" evidence="5">
    <location>
        <begin position="246"/>
        <end position="280"/>
    </location>
</feature>
<evidence type="ECO:0000313" key="6">
    <source>
        <dbReference type="EMBL" id="CAB3366176.1"/>
    </source>
</evidence>
<dbReference type="AlphaFoldDB" id="A0A8S1CA61"/>
<evidence type="ECO:0000256" key="3">
    <source>
        <dbReference type="ARBA" id="ARBA00022833"/>
    </source>
</evidence>
<dbReference type="InterPro" id="IPR051652">
    <property type="entry name" value="MDM2_MDM4_MUL1"/>
</dbReference>
<accession>A0A8S1CA61</accession>
<proteinExistence type="predicted"/>
<organism evidence="6 7">
    <name type="scientific">Cloeon dipterum</name>
    <dbReference type="NCBI Taxonomy" id="197152"/>
    <lineage>
        <taxon>Eukaryota</taxon>
        <taxon>Metazoa</taxon>
        <taxon>Ecdysozoa</taxon>
        <taxon>Arthropoda</taxon>
        <taxon>Hexapoda</taxon>
        <taxon>Insecta</taxon>
        <taxon>Pterygota</taxon>
        <taxon>Palaeoptera</taxon>
        <taxon>Ephemeroptera</taxon>
        <taxon>Pisciforma</taxon>
        <taxon>Baetidae</taxon>
        <taxon>Cloeon</taxon>
    </lineage>
</organism>
<reference evidence="6 7" key="1">
    <citation type="submission" date="2020-04" db="EMBL/GenBank/DDBJ databases">
        <authorList>
            <person name="Alioto T."/>
            <person name="Alioto T."/>
            <person name="Gomez Garrido J."/>
        </authorList>
    </citation>
    <scope>NUCLEOTIDE SEQUENCE [LARGE SCALE GENOMIC DNA]</scope>
</reference>
<dbReference type="InterPro" id="IPR001841">
    <property type="entry name" value="Znf_RING"/>
</dbReference>
<dbReference type="EMBL" id="CADEPI010000024">
    <property type="protein sequence ID" value="CAB3366176.1"/>
    <property type="molecule type" value="Genomic_DNA"/>
</dbReference>
<evidence type="ECO:0000259" key="5">
    <source>
        <dbReference type="PROSITE" id="PS50089"/>
    </source>
</evidence>
<protein>
    <recommendedName>
        <fullName evidence="5">RING-type domain-containing protein</fullName>
    </recommendedName>
</protein>
<gene>
    <name evidence="6" type="ORF">CLODIP_2_CD01474</name>
</gene>
<evidence type="ECO:0000313" key="7">
    <source>
        <dbReference type="Proteomes" id="UP000494165"/>
    </source>
</evidence>
<keyword evidence="3" id="KW-0862">Zinc</keyword>
<dbReference type="FunFam" id="1.10.1170.10:FF:000002">
    <property type="entry name" value="Baculoviral IAP repeat containing 7"/>
    <property type="match status" value="1"/>
</dbReference>
<dbReference type="GO" id="GO:0008270">
    <property type="term" value="F:zinc ion binding"/>
    <property type="evidence" value="ECO:0007669"/>
    <property type="project" value="UniProtKB-KW"/>
</dbReference>
<dbReference type="GO" id="GO:0016567">
    <property type="term" value="P:protein ubiquitination"/>
    <property type="evidence" value="ECO:0007669"/>
    <property type="project" value="TreeGrafter"/>
</dbReference>
<comment type="caution">
    <text evidence="6">The sequence shown here is derived from an EMBL/GenBank/DDBJ whole genome shotgun (WGS) entry which is preliminary data.</text>
</comment>
<name>A0A8S1CA61_9INSE</name>
<dbReference type="Gene3D" id="3.30.40.10">
    <property type="entry name" value="Zinc/RING finger domain, C3HC4 (zinc finger)"/>
    <property type="match status" value="1"/>
</dbReference>
<keyword evidence="1" id="KW-0479">Metal-binding</keyword>
<evidence type="ECO:0000256" key="4">
    <source>
        <dbReference type="PROSITE-ProRule" id="PRU00175"/>
    </source>
</evidence>
<dbReference type="OrthoDB" id="10037309at2759"/>
<dbReference type="PANTHER" id="PTHR12183:SF32">
    <property type="entry name" value="MITOCHONDRIAL E3 UBIQUITIN PROTEIN LIGASE 1"/>
    <property type="match status" value="1"/>
</dbReference>
<sequence length="293" mass="32435">MQFHTKIMIIPNVTVKGTLCQKLTQLIENGPVAKEIQNSSSATASAAGDLDVAQHKKYPSNLAVCDSTLTPLPDKVRLLESDLKDWKTDCKCETNKDALLTTIDQTLPGWLLGLLACACDSRLPVLVILLFDFGERNLLSGCRNRLLLQLSNRFHEFNAQHKACTISSKISPSVTTRPRRSQNENMVNIVHMPSQSGALDAINQMSAEFSQNLHNFFSKGNKVGEGKRIEDLVSETSGKCQVLQECCICFEEARDVAFNPCGHAVCCKKCAQKLSKCPICLKKIVNKIELYFS</sequence>
<dbReference type="Proteomes" id="UP000494165">
    <property type="component" value="Unassembled WGS sequence"/>
</dbReference>
<evidence type="ECO:0000256" key="2">
    <source>
        <dbReference type="ARBA" id="ARBA00022771"/>
    </source>
</evidence>
<keyword evidence="7" id="KW-1185">Reference proteome</keyword>
<keyword evidence="2 4" id="KW-0863">Zinc-finger</keyword>
<dbReference type="PANTHER" id="PTHR12183">
    <property type="entry name" value="MITOCHONDRIAL UBIQUITIN LIGASE ACTIVATOR OF NFKB 1"/>
    <property type="match status" value="1"/>
</dbReference>
<dbReference type="GO" id="GO:0004842">
    <property type="term" value="F:ubiquitin-protein transferase activity"/>
    <property type="evidence" value="ECO:0007669"/>
    <property type="project" value="TreeGrafter"/>
</dbReference>
<dbReference type="PROSITE" id="PS50089">
    <property type="entry name" value="ZF_RING_2"/>
    <property type="match status" value="1"/>
</dbReference>
<dbReference type="SMART" id="SM00184">
    <property type="entry name" value="RING"/>
    <property type="match status" value="1"/>
</dbReference>
<dbReference type="Pfam" id="PF13920">
    <property type="entry name" value="zf-C3HC4_3"/>
    <property type="match status" value="1"/>
</dbReference>
<dbReference type="SUPFAM" id="SSF57850">
    <property type="entry name" value="RING/U-box"/>
    <property type="match status" value="1"/>
</dbReference>
<evidence type="ECO:0000256" key="1">
    <source>
        <dbReference type="ARBA" id="ARBA00022723"/>
    </source>
</evidence>